<evidence type="ECO:0000313" key="3">
    <source>
        <dbReference type="Proteomes" id="UP001497516"/>
    </source>
</evidence>
<keyword evidence="3" id="KW-1185">Reference proteome</keyword>
<accession>A0AAV2EH05</accession>
<keyword evidence="1" id="KW-0812">Transmembrane</keyword>
<dbReference type="EMBL" id="OZ034817">
    <property type="protein sequence ID" value="CAL1384943.1"/>
    <property type="molecule type" value="Genomic_DNA"/>
</dbReference>
<dbReference type="Proteomes" id="UP001497516">
    <property type="component" value="Chromosome 4"/>
</dbReference>
<proteinExistence type="predicted"/>
<reference evidence="2 3" key="1">
    <citation type="submission" date="2024-04" db="EMBL/GenBank/DDBJ databases">
        <authorList>
            <person name="Fracassetti M."/>
        </authorList>
    </citation>
    <scope>NUCLEOTIDE SEQUENCE [LARGE SCALE GENOMIC DNA]</scope>
</reference>
<evidence type="ECO:0000313" key="2">
    <source>
        <dbReference type="EMBL" id="CAL1384943.1"/>
    </source>
</evidence>
<keyword evidence="1" id="KW-0472">Membrane</keyword>
<name>A0AAV2EH05_9ROSI</name>
<feature type="transmembrane region" description="Helical" evidence="1">
    <location>
        <begin position="215"/>
        <end position="233"/>
    </location>
</feature>
<keyword evidence="1" id="KW-1133">Transmembrane helix</keyword>
<gene>
    <name evidence="2" type="ORF">LTRI10_LOCUS26110</name>
</gene>
<organism evidence="2 3">
    <name type="scientific">Linum trigynum</name>
    <dbReference type="NCBI Taxonomy" id="586398"/>
    <lineage>
        <taxon>Eukaryota</taxon>
        <taxon>Viridiplantae</taxon>
        <taxon>Streptophyta</taxon>
        <taxon>Embryophyta</taxon>
        <taxon>Tracheophyta</taxon>
        <taxon>Spermatophyta</taxon>
        <taxon>Magnoliopsida</taxon>
        <taxon>eudicotyledons</taxon>
        <taxon>Gunneridae</taxon>
        <taxon>Pentapetalae</taxon>
        <taxon>rosids</taxon>
        <taxon>fabids</taxon>
        <taxon>Malpighiales</taxon>
        <taxon>Linaceae</taxon>
        <taxon>Linum</taxon>
    </lineage>
</organism>
<sequence>MNDLMTKSFMDYVELKKEAMQEPMSDLEKGLESKKEYHNKKYFEEVKLVEAEIEELNILLHDSKLLMMKLDSKSTTNNKIITILRKAKTVKTRLEWLYKANPDQVSITGGLRARLRRVVKDLWSLKDQGFEPAANPVHEEYWKAEDLEKGEERTKELEELFVEMALWVELNGEEEEIRSIEGEDCVGRTEGSFCGDGVGLYLAERMKKQRKNWKCWVGLLLLLVIVSLLAILAQ</sequence>
<protein>
    <submittedName>
        <fullName evidence="2">Uncharacterized protein</fullName>
    </submittedName>
</protein>
<dbReference type="AlphaFoldDB" id="A0AAV2EH05"/>
<evidence type="ECO:0000256" key="1">
    <source>
        <dbReference type="SAM" id="Phobius"/>
    </source>
</evidence>